<dbReference type="GO" id="GO:1990904">
    <property type="term" value="C:ribonucleoprotein complex"/>
    <property type="evidence" value="ECO:0007669"/>
    <property type="project" value="UniProtKB-KW"/>
</dbReference>
<dbReference type="AlphaFoldDB" id="A0A232EJ28"/>
<comment type="caution">
    <text evidence="8">The sequence shown here is derived from an EMBL/GenBank/DDBJ whole genome shotgun (WGS) entry which is preliminary data.</text>
</comment>
<name>A0A232EJ28_9HYME</name>
<organism evidence="8 9">
    <name type="scientific">Trichomalopsis sarcophagae</name>
    <dbReference type="NCBI Taxonomy" id="543379"/>
    <lineage>
        <taxon>Eukaryota</taxon>
        <taxon>Metazoa</taxon>
        <taxon>Ecdysozoa</taxon>
        <taxon>Arthropoda</taxon>
        <taxon>Hexapoda</taxon>
        <taxon>Insecta</taxon>
        <taxon>Pterygota</taxon>
        <taxon>Neoptera</taxon>
        <taxon>Endopterygota</taxon>
        <taxon>Hymenoptera</taxon>
        <taxon>Apocrita</taxon>
        <taxon>Proctotrupomorpha</taxon>
        <taxon>Chalcidoidea</taxon>
        <taxon>Pteromalidae</taxon>
        <taxon>Pteromalinae</taxon>
        <taxon>Trichomalopsis</taxon>
    </lineage>
</organism>
<dbReference type="NCBIfam" id="TIGR03953">
    <property type="entry name" value="rplD_bact"/>
    <property type="match status" value="1"/>
</dbReference>
<keyword evidence="3" id="KW-0689">Ribosomal protein</keyword>
<dbReference type="OrthoDB" id="275876at2759"/>
<keyword evidence="5" id="KW-0687">Ribonucleoprotein</keyword>
<dbReference type="Proteomes" id="UP000215335">
    <property type="component" value="Unassembled WGS sequence"/>
</dbReference>
<evidence type="ECO:0000256" key="6">
    <source>
        <dbReference type="ARBA" id="ARBA00040565"/>
    </source>
</evidence>
<dbReference type="InterPro" id="IPR013005">
    <property type="entry name" value="Ribosomal_uL4-like"/>
</dbReference>
<evidence type="ECO:0000256" key="3">
    <source>
        <dbReference type="ARBA" id="ARBA00022980"/>
    </source>
</evidence>
<dbReference type="InterPro" id="IPR002136">
    <property type="entry name" value="Ribosomal_uL4"/>
</dbReference>
<comment type="similarity">
    <text evidence="2">Belongs to the universal ribosomal protein uL4 family.</text>
</comment>
<evidence type="ECO:0000256" key="1">
    <source>
        <dbReference type="ARBA" id="ARBA00004173"/>
    </source>
</evidence>
<proteinExistence type="inferred from homology"/>
<evidence type="ECO:0000313" key="8">
    <source>
        <dbReference type="EMBL" id="OXU18318.1"/>
    </source>
</evidence>
<evidence type="ECO:0000256" key="7">
    <source>
        <dbReference type="ARBA" id="ARBA00082711"/>
    </source>
</evidence>
<dbReference type="STRING" id="543379.A0A232EJ28"/>
<dbReference type="FunFam" id="3.40.1370.10:FF:000005">
    <property type="entry name" value="39S ribosomal protein L4, mitochondrial"/>
    <property type="match status" value="1"/>
</dbReference>
<keyword evidence="4" id="KW-0496">Mitochondrion</keyword>
<dbReference type="GO" id="GO:0006412">
    <property type="term" value="P:translation"/>
    <property type="evidence" value="ECO:0007669"/>
    <property type="project" value="InterPro"/>
</dbReference>
<evidence type="ECO:0000256" key="5">
    <source>
        <dbReference type="ARBA" id="ARBA00023274"/>
    </source>
</evidence>
<dbReference type="GO" id="GO:0005743">
    <property type="term" value="C:mitochondrial inner membrane"/>
    <property type="evidence" value="ECO:0007669"/>
    <property type="project" value="UniProtKB-ARBA"/>
</dbReference>
<dbReference type="GO" id="GO:0005840">
    <property type="term" value="C:ribosome"/>
    <property type="evidence" value="ECO:0007669"/>
    <property type="project" value="UniProtKB-KW"/>
</dbReference>
<evidence type="ECO:0000313" key="9">
    <source>
        <dbReference type="Proteomes" id="UP000215335"/>
    </source>
</evidence>
<keyword evidence="9" id="KW-1185">Reference proteome</keyword>
<reference evidence="8 9" key="1">
    <citation type="journal article" date="2017" name="Curr. Biol.">
        <title>The Evolution of Venom by Co-option of Single-Copy Genes.</title>
        <authorList>
            <person name="Martinson E.O."/>
            <person name="Mrinalini"/>
            <person name="Kelkar Y.D."/>
            <person name="Chang C.H."/>
            <person name="Werren J.H."/>
        </authorList>
    </citation>
    <scope>NUCLEOTIDE SEQUENCE [LARGE SCALE GENOMIC DNA]</scope>
    <source>
        <strain evidence="8 9">Alberta</strain>
        <tissue evidence="8">Whole body</tissue>
    </source>
</reference>
<dbReference type="Pfam" id="PF00573">
    <property type="entry name" value="Ribosomal_L4"/>
    <property type="match status" value="1"/>
</dbReference>
<accession>A0A232EJ28</accession>
<dbReference type="InterPro" id="IPR023574">
    <property type="entry name" value="Ribosomal_uL4_dom_sf"/>
</dbReference>
<dbReference type="SUPFAM" id="SSF52166">
    <property type="entry name" value="Ribosomal protein L4"/>
    <property type="match status" value="1"/>
</dbReference>
<evidence type="ECO:0000256" key="4">
    <source>
        <dbReference type="ARBA" id="ARBA00023128"/>
    </source>
</evidence>
<dbReference type="GO" id="GO:0003735">
    <property type="term" value="F:structural constituent of ribosome"/>
    <property type="evidence" value="ECO:0007669"/>
    <property type="project" value="InterPro"/>
</dbReference>
<evidence type="ECO:0000256" key="2">
    <source>
        <dbReference type="ARBA" id="ARBA00010528"/>
    </source>
</evidence>
<sequence>MSCISRISLVKLLQPFACKTSVKFSTAASVDNVANASYTSEIEPIISTKKYLDEHKFYIKPRQAWIENLDTIEEKKLGLITLHPDIFGALPRVDIIHENVRWQQLYRYVSYANTKVRSEVRGGGRKPWPQKGMGRARHGSIRSPLWRKGGVIHGPRSPTPYFYMLPFYNRVLGLTSTLSVKLAQDDLHIVPELEIPSDEPSYMLELAKERKWGPSILFIDNNDIVPQNIAIATNSINHMNLMPVYGLNVYSMLKHETLVLTESAVRLIEDKLLFHLNKINVIVK</sequence>
<gene>
    <name evidence="8" type="ORF">TSAR_000536</name>
</gene>
<dbReference type="PANTHER" id="PTHR10746">
    <property type="entry name" value="50S RIBOSOMAL PROTEIN L4"/>
    <property type="match status" value="1"/>
</dbReference>
<dbReference type="EMBL" id="NNAY01004138">
    <property type="protein sequence ID" value="OXU18318.1"/>
    <property type="molecule type" value="Genomic_DNA"/>
</dbReference>
<comment type="subcellular location">
    <subcellularLocation>
        <location evidence="1">Mitochondrion</location>
    </subcellularLocation>
</comment>
<dbReference type="PANTHER" id="PTHR10746:SF6">
    <property type="entry name" value="LARGE RIBOSOMAL SUBUNIT PROTEIN UL4M"/>
    <property type="match status" value="1"/>
</dbReference>
<dbReference type="Gene3D" id="3.40.1370.10">
    <property type="match status" value="1"/>
</dbReference>
<protein>
    <recommendedName>
        <fullName evidence="6">Large ribosomal subunit protein uL4m</fullName>
    </recommendedName>
    <alternativeName>
        <fullName evidence="7">39S ribosomal protein L4, mitochondrial</fullName>
    </alternativeName>
</protein>